<name>A0ABP1RKW9_9HEXA</name>
<dbReference type="Gene3D" id="1.10.8.60">
    <property type="match status" value="1"/>
</dbReference>
<dbReference type="InterPro" id="IPR057927">
    <property type="entry name" value="RAD24-like_helical"/>
</dbReference>
<dbReference type="CDD" id="cd18140">
    <property type="entry name" value="HLD_clamp_RFC"/>
    <property type="match status" value="1"/>
</dbReference>
<evidence type="ECO:0000313" key="11">
    <source>
        <dbReference type="Proteomes" id="UP001642540"/>
    </source>
</evidence>
<evidence type="ECO:0000313" key="10">
    <source>
        <dbReference type="EMBL" id="CAL8129668.1"/>
    </source>
</evidence>
<sequence length="718" mass="80103">MNLTLQIADTDVGGNLTWKGGTNELKLGVEALYAFLKTYKVQISKRTNISNVDHTNPEIATPLKIMDHKSPSPKGAGRRTSTSQRDVQSGHSRIPLPSSVSRQSRKKRQGTTISQESSSVPVSTPIQTKLTGFRRLEALAKAEVKCRPQGQVQMSGDSTNKFIPWVEKHLPHSADDLFVHKKKVEEVTHWMSRVLQSPNATKICVVSGPSGSGKTAAVSLVAHALDAEVKEWINPMSLTQYKPGQDFRDEVQGRNQLDLFTDFLFRTSQYRSLPIKGKALRKYRVTLVEDIPNALYREPNTFHEILRKYSKSGISPLIFVFTDTASGEHSMFKMFPKTLMAELNIQNISFNPVASSYMVKFMLDICTKESIPVDKGLVEDLAATANGDMRCAVNNLQFSLTKERSSSSRKAPFRPPANKRSRKQAAGNPAISEVQQKDDTIQLFRALGKVLYAKRDETLISENEMILVGEMEKDRRMHPLIENPENICDKAAVSTDTFLGFLHQNYPAFYGSLDDMASAAEYLAISDYMISAWKFDDSGARAYKVRETKEQLAMNIAVRGLMHSNNNRVSVGWKPLTKPLVSNLEKILKESTETIRQGLIDTPGLTTALFTETIPFFAKVLTTGKPYFMLGPELKNEILNKGIFKGTMTRAVPLDEKETVEEGSDEPAEGDDCNVQEELGAQVDKPKGTPNKWTAKDLTGDPHGAHTDEELFIEEYDD</sequence>
<reference evidence="10 11" key="1">
    <citation type="submission" date="2024-08" db="EMBL/GenBank/DDBJ databases">
        <authorList>
            <person name="Cucini C."/>
            <person name="Frati F."/>
        </authorList>
    </citation>
    <scope>NUCLEOTIDE SEQUENCE [LARGE SCALE GENOMIC DNA]</scope>
</reference>
<evidence type="ECO:0000256" key="2">
    <source>
        <dbReference type="ARBA" id="ARBA00006168"/>
    </source>
</evidence>
<feature type="region of interest" description="Disordered" evidence="8">
    <location>
        <begin position="680"/>
        <end position="718"/>
    </location>
</feature>
<accession>A0ABP1RKW9</accession>
<dbReference type="Gene3D" id="3.40.50.300">
    <property type="entry name" value="P-loop containing nucleotide triphosphate hydrolases"/>
    <property type="match status" value="1"/>
</dbReference>
<dbReference type="Pfam" id="PF03215">
    <property type="entry name" value="Rad17"/>
    <property type="match status" value="1"/>
</dbReference>
<evidence type="ECO:0000256" key="1">
    <source>
        <dbReference type="ARBA" id="ARBA00004123"/>
    </source>
</evidence>
<feature type="region of interest" description="Disordered" evidence="8">
    <location>
        <begin position="402"/>
        <end position="432"/>
    </location>
</feature>
<keyword evidence="6" id="KW-0539">Nucleus</keyword>
<dbReference type="InterPro" id="IPR027417">
    <property type="entry name" value="P-loop_NTPase"/>
</dbReference>
<organism evidence="10 11">
    <name type="scientific">Orchesella dallaii</name>
    <dbReference type="NCBI Taxonomy" id="48710"/>
    <lineage>
        <taxon>Eukaryota</taxon>
        <taxon>Metazoa</taxon>
        <taxon>Ecdysozoa</taxon>
        <taxon>Arthropoda</taxon>
        <taxon>Hexapoda</taxon>
        <taxon>Collembola</taxon>
        <taxon>Entomobryomorpha</taxon>
        <taxon>Entomobryoidea</taxon>
        <taxon>Orchesellidae</taxon>
        <taxon>Orchesellinae</taxon>
        <taxon>Orchesella</taxon>
    </lineage>
</organism>
<feature type="compositionally biased region" description="Polar residues" evidence="8">
    <location>
        <begin position="79"/>
        <end position="91"/>
    </location>
</feature>
<evidence type="ECO:0000256" key="7">
    <source>
        <dbReference type="ARBA" id="ARBA00023306"/>
    </source>
</evidence>
<keyword evidence="4" id="KW-0227">DNA damage</keyword>
<keyword evidence="5" id="KW-0067">ATP-binding</keyword>
<comment type="subcellular location">
    <subcellularLocation>
        <location evidence="1">Nucleus</location>
    </subcellularLocation>
</comment>
<dbReference type="Proteomes" id="UP001642540">
    <property type="component" value="Unassembled WGS sequence"/>
</dbReference>
<dbReference type="PANTHER" id="PTHR12172">
    <property type="entry name" value="CELL CYCLE CHECKPOINT PROTEIN RAD17"/>
    <property type="match status" value="1"/>
</dbReference>
<comment type="caution">
    <text evidence="10">The sequence shown here is derived from an EMBL/GenBank/DDBJ whole genome shotgun (WGS) entry which is preliminary data.</text>
</comment>
<keyword evidence="7" id="KW-0131">Cell cycle</keyword>
<protein>
    <recommendedName>
        <fullName evidence="9">Checkpoint protein RAD24-like helical bundle domain-containing protein</fullName>
    </recommendedName>
</protein>
<evidence type="ECO:0000256" key="3">
    <source>
        <dbReference type="ARBA" id="ARBA00022741"/>
    </source>
</evidence>
<evidence type="ECO:0000256" key="4">
    <source>
        <dbReference type="ARBA" id="ARBA00022763"/>
    </source>
</evidence>
<keyword evidence="11" id="KW-1185">Reference proteome</keyword>
<dbReference type="InterPro" id="IPR004582">
    <property type="entry name" value="Checkpoint_prot_Rad17_Rad24"/>
</dbReference>
<feature type="compositionally biased region" description="Polar residues" evidence="8">
    <location>
        <begin position="110"/>
        <end position="126"/>
    </location>
</feature>
<evidence type="ECO:0000259" key="9">
    <source>
        <dbReference type="Pfam" id="PF25812"/>
    </source>
</evidence>
<proteinExistence type="inferred from homology"/>
<evidence type="ECO:0000256" key="6">
    <source>
        <dbReference type="ARBA" id="ARBA00023242"/>
    </source>
</evidence>
<gene>
    <name evidence="10" type="ORF">ODALV1_LOCUS23375</name>
</gene>
<feature type="domain" description="Checkpoint protein RAD24-like helical bundle" evidence="9">
    <location>
        <begin position="439"/>
        <end position="553"/>
    </location>
</feature>
<keyword evidence="3" id="KW-0547">Nucleotide-binding</keyword>
<feature type="compositionally biased region" description="Basic and acidic residues" evidence="8">
    <location>
        <begin position="694"/>
        <end position="709"/>
    </location>
</feature>
<evidence type="ECO:0000256" key="8">
    <source>
        <dbReference type="SAM" id="MobiDB-lite"/>
    </source>
</evidence>
<dbReference type="PANTHER" id="PTHR12172:SF0">
    <property type="entry name" value="CELL CYCLE CHECKPOINT PROTEIN RAD17"/>
    <property type="match status" value="1"/>
</dbReference>
<dbReference type="InterPro" id="IPR047854">
    <property type="entry name" value="RFC_lid"/>
</dbReference>
<dbReference type="EMBL" id="CAXLJM020000078">
    <property type="protein sequence ID" value="CAL8129668.1"/>
    <property type="molecule type" value="Genomic_DNA"/>
</dbReference>
<feature type="region of interest" description="Disordered" evidence="8">
    <location>
        <begin position="52"/>
        <end position="126"/>
    </location>
</feature>
<dbReference type="Pfam" id="PF25812">
    <property type="entry name" value="RAD24_helical"/>
    <property type="match status" value="1"/>
</dbReference>
<dbReference type="SUPFAM" id="SSF52540">
    <property type="entry name" value="P-loop containing nucleoside triphosphate hydrolases"/>
    <property type="match status" value="1"/>
</dbReference>
<evidence type="ECO:0000256" key="5">
    <source>
        <dbReference type="ARBA" id="ARBA00022840"/>
    </source>
</evidence>
<comment type="similarity">
    <text evidence="2">Belongs to the rad17/RAD24 family.</text>
</comment>